<proteinExistence type="predicted"/>
<dbReference type="RefSeq" id="WP_191159879.1">
    <property type="nucleotide sequence ID" value="NZ_JACWMX010000001.1"/>
</dbReference>
<protein>
    <recommendedName>
        <fullName evidence="3">Phosphoribosylpyrophosphate synthetase</fullName>
    </recommendedName>
</protein>
<evidence type="ECO:0008006" key="3">
    <source>
        <dbReference type="Google" id="ProtNLM"/>
    </source>
</evidence>
<accession>A0A926NPV1</accession>
<organism evidence="1 2">
    <name type="scientific">Mucilaginibacter glaciei</name>
    <dbReference type="NCBI Taxonomy" id="2772109"/>
    <lineage>
        <taxon>Bacteria</taxon>
        <taxon>Pseudomonadati</taxon>
        <taxon>Bacteroidota</taxon>
        <taxon>Sphingobacteriia</taxon>
        <taxon>Sphingobacteriales</taxon>
        <taxon>Sphingobacteriaceae</taxon>
        <taxon>Mucilaginibacter</taxon>
    </lineage>
</organism>
<reference evidence="1" key="1">
    <citation type="submission" date="2020-09" db="EMBL/GenBank/DDBJ databases">
        <title>Novel species of Mucilaginibacter isolated from a glacier on the Tibetan Plateau.</title>
        <authorList>
            <person name="Liu Q."/>
            <person name="Xin Y.-H."/>
        </authorList>
    </citation>
    <scope>NUCLEOTIDE SEQUENCE</scope>
    <source>
        <strain evidence="1">ZB1P21</strain>
    </source>
</reference>
<evidence type="ECO:0000313" key="2">
    <source>
        <dbReference type="Proteomes" id="UP000619078"/>
    </source>
</evidence>
<gene>
    <name evidence="1" type="ORF">IDJ76_01165</name>
</gene>
<dbReference type="Proteomes" id="UP000619078">
    <property type="component" value="Unassembled WGS sequence"/>
</dbReference>
<name>A0A926NPV1_9SPHI</name>
<dbReference type="EMBL" id="JACWMX010000001">
    <property type="protein sequence ID" value="MBD1391695.1"/>
    <property type="molecule type" value="Genomic_DNA"/>
</dbReference>
<comment type="caution">
    <text evidence="1">The sequence shown here is derived from an EMBL/GenBank/DDBJ whole genome shotgun (WGS) entry which is preliminary data.</text>
</comment>
<sequence>MKQKFHYATVTEAINKLKEQGFNLDFNLSENQLKVGQLAYPASDFDIVDQYRYEGPSDPADEATVYALASPAGQKGILVTGYGYSTDKESEDTLKQLHYKYLAKDDQAE</sequence>
<dbReference type="AlphaFoldDB" id="A0A926NPV1"/>
<evidence type="ECO:0000313" key="1">
    <source>
        <dbReference type="EMBL" id="MBD1391695.1"/>
    </source>
</evidence>
<keyword evidence="2" id="KW-1185">Reference proteome</keyword>